<sequence>MHLRRIEISNFRKIQHVVIDDLRDGLNVISGDNEAGKSTILAALRAALFERHRVGGEAAAAMLPYNQSVRPEILVDFDLDGHPWKLRKAFCQKAEVELIGPGERHTGDPAEERLAQLFGFTPPGRGASKPQDHQGIYGLLWVEQGASHRALGVGAGRESLASALESEVGQVIGGERGRALLAAAEARRNVYWDRRDTPKPKGDYKARIEEVEELKARKEDVETRLSTYDEKIALLSKKRDILARHERDASLESAVASLSKAQQTITRTKKLETAVSEAAEKRKRFETEERATSDRLDAREKLIKQVESARTALNKAATEADEAKSAFARLETVDKAANDQLVQARAARLQNDRRVTSIEQAINHRRAEDILARLEQQLTTVESADAKRREALATADSLPLDQKQLAKLEQAVDECNRLKARIDAASVQIVFHPIGNQKISIEGTARDPSVPLLLADDSILELEGFGRLTIHPGGGVTELVQSLQDAQHVLQRALQQAGLASVSEAKAEFQRKLDALAEAELQKKLIAASAPKGLEALRQEVETQRVLTRRLATHNLSPTDATDEMLELARQEQNIAAKVEATSEDNASRNRANRETASQDVAVKAERVAAATQDLNLKVGELNAAREKMSDEEMRAAFEAAQIALRAAISLESEAALALDEADPEAAILTLQRAKLAEESIRLDIDKTSREVRDLEVELKALGRDGLGEQLAEIEGELSLKQRQAETKKAEADGARLLYETLSKAQKESKDRWLGPVRERVAPYLKLIQPDSDIVLNEETLEIEKFVRKGVDEPFEGLSIGAREQAAVITRLALADILRGSGQPSVVILDDALVNTDEQRLDRMHLVLHKAASALQILILTCRERDFLQLGAPIRRI</sequence>
<dbReference type="AlphaFoldDB" id="A0A931BV99"/>
<feature type="coiled-coil region" evidence="1">
    <location>
        <begin position="268"/>
        <end position="333"/>
    </location>
</feature>
<comment type="caution">
    <text evidence="4">The sequence shown here is derived from an EMBL/GenBank/DDBJ whole genome shotgun (WGS) entry which is preliminary data.</text>
</comment>
<dbReference type="PANTHER" id="PTHR41259:SF1">
    <property type="entry name" value="DOUBLE-STRAND BREAK REPAIR RAD50 ATPASE, PUTATIVE-RELATED"/>
    <property type="match status" value="1"/>
</dbReference>
<dbReference type="InterPro" id="IPR027417">
    <property type="entry name" value="P-loop_NTPase"/>
</dbReference>
<dbReference type="PANTHER" id="PTHR41259">
    <property type="entry name" value="DOUBLE-STRAND BREAK REPAIR RAD50 ATPASE, PUTATIVE-RELATED"/>
    <property type="match status" value="1"/>
</dbReference>
<gene>
    <name evidence="4" type="ORF">I2H38_18415</name>
</gene>
<feature type="coiled-coil region" evidence="1">
    <location>
        <begin position="678"/>
        <end position="731"/>
    </location>
</feature>
<dbReference type="RefSeq" id="WP_196273339.1">
    <property type="nucleotide sequence ID" value="NZ_JADQDO010000012.1"/>
</dbReference>
<dbReference type="Proteomes" id="UP000599312">
    <property type="component" value="Unassembled WGS sequence"/>
</dbReference>
<proteinExistence type="predicted"/>
<protein>
    <submittedName>
        <fullName evidence="4">AAA family ATPase</fullName>
    </submittedName>
</protein>
<accession>A0A931BV99</accession>
<evidence type="ECO:0000259" key="3">
    <source>
        <dbReference type="Pfam" id="PF13175"/>
    </source>
</evidence>
<dbReference type="InterPro" id="IPR041685">
    <property type="entry name" value="AAA_GajA/Old/RecF-like"/>
</dbReference>
<reference evidence="4" key="1">
    <citation type="submission" date="2020-11" db="EMBL/GenBank/DDBJ databases">
        <authorList>
            <person name="Kim M.K."/>
        </authorList>
    </citation>
    <scope>NUCLEOTIDE SEQUENCE</scope>
    <source>
        <strain evidence="4">BT350</strain>
    </source>
</reference>
<organism evidence="4 5">
    <name type="scientific">Microvirga alba</name>
    <dbReference type="NCBI Taxonomy" id="2791025"/>
    <lineage>
        <taxon>Bacteria</taxon>
        <taxon>Pseudomonadati</taxon>
        <taxon>Pseudomonadota</taxon>
        <taxon>Alphaproteobacteria</taxon>
        <taxon>Hyphomicrobiales</taxon>
        <taxon>Methylobacteriaceae</taxon>
        <taxon>Microvirga</taxon>
    </lineage>
</organism>
<feature type="coiled-coil region" evidence="1">
    <location>
        <begin position="204"/>
        <end position="238"/>
    </location>
</feature>
<keyword evidence="5" id="KW-1185">Reference proteome</keyword>
<feature type="domain" description="Endonuclease GajA/Old nuclease/RecF-like AAA" evidence="3">
    <location>
        <begin position="1"/>
        <end position="308"/>
    </location>
</feature>
<dbReference type="SUPFAM" id="SSF52540">
    <property type="entry name" value="P-loop containing nucleoside triphosphate hydrolases"/>
    <property type="match status" value="1"/>
</dbReference>
<dbReference type="Pfam" id="PF13175">
    <property type="entry name" value="AAA_15"/>
    <property type="match status" value="1"/>
</dbReference>
<feature type="coiled-coil region" evidence="1">
    <location>
        <begin position="476"/>
        <end position="522"/>
    </location>
</feature>
<feature type="region of interest" description="Disordered" evidence="2">
    <location>
        <begin position="579"/>
        <end position="600"/>
    </location>
</feature>
<evidence type="ECO:0000313" key="4">
    <source>
        <dbReference type="EMBL" id="MBF9235349.1"/>
    </source>
</evidence>
<keyword evidence="1" id="KW-0175">Coiled coil</keyword>
<evidence type="ECO:0000256" key="2">
    <source>
        <dbReference type="SAM" id="MobiDB-lite"/>
    </source>
</evidence>
<name>A0A931BV99_9HYPH</name>
<evidence type="ECO:0000313" key="5">
    <source>
        <dbReference type="Proteomes" id="UP000599312"/>
    </source>
</evidence>
<evidence type="ECO:0000256" key="1">
    <source>
        <dbReference type="SAM" id="Coils"/>
    </source>
</evidence>
<dbReference type="EMBL" id="JADQDO010000012">
    <property type="protein sequence ID" value="MBF9235349.1"/>
    <property type="molecule type" value="Genomic_DNA"/>
</dbReference>
<feature type="coiled-coil region" evidence="1">
    <location>
        <begin position="364"/>
        <end position="428"/>
    </location>
</feature>
<dbReference type="Gene3D" id="3.40.50.300">
    <property type="entry name" value="P-loop containing nucleotide triphosphate hydrolases"/>
    <property type="match status" value="2"/>
</dbReference>